<gene>
    <name evidence="3" type="ORF">L202_00614</name>
</gene>
<keyword evidence="4" id="KW-1185">Reference proteome</keyword>
<evidence type="ECO:0000256" key="1">
    <source>
        <dbReference type="SAM" id="MobiDB-lite"/>
    </source>
</evidence>
<dbReference type="OrthoDB" id="2576283at2759"/>
<dbReference type="EMBL" id="AWGJ01000001">
    <property type="protein sequence ID" value="ODN84730.1"/>
    <property type="molecule type" value="Genomic_DNA"/>
</dbReference>
<feature type="region of interest" description="Disordered" evidence="1">
    <location>
        <begin position="62"/>
        <end position="219"/>
    </location>
</feature>
<keyword evidence="2" id="KW-1133">Transmembrane helix</keyword>
<evidence type="ECO:0000313" key="4">
    <source>
        <dbReference type="Proteomes" id="UP000094065"/>
    </source>
</evidence>
<keyword evidence="2" id="KW-0812">Transmembrane</keyword>
<proteinExistence type="predicted"/>
<organism evidence="3 4">
    <name type="scientific">Cryptococcus amylolentus CBS 6039</name>
    <dbReference type="NCBI Taxonomy" id="1295533"/>
    <lineage>
        <taxon>Eukaryota</taxon>
        <taxon>Fungi</taxon>
        <taxon>Dikarya</taxon>
        <taxon>Basidiomycota</taxon>
        <taxon>Agaricomycotina</taxon>
        <taxon>Tremellomycetes</taxon>
        <taxon>Tremellales</taxon>
        <taxon>Cryptococcaceae</taxon>
        <taxon>Cryptococcus</taxon>
    </lineage>
</organism>
<dbReference type="AlphaFoldDB" id="A0A1E3I7Y5"/>
<feature type="transmembrane region" description="Helical" evidence="2">
    <location>
        <begin position="21"/>
        <end position="41"/>
    </location>
</feature>
<comment type="caution">
    <text evidence="3">The sequence shown here is derived from an EMBL/GenBank/DDBJ whole genome shotgun (WGS) entry which is preliminary data.</text>
</comment>
<sequence length="219" mass="23197">MPSIRLRDSDSDAEAARPSSISSYFFPLVLIILACAAYMFWRRSTRPSAPGIPLNISGERPGIRLSEDGPPTHTFITNNLSSDSLPSHALSDLPELPKSRDQYRDQPQQLHSSESSSASGDAYVDHPLESAAPGMPMTRFSTPKSGSGALNPFITGASTRKPKSGGVKGMRRSQRGRAQGGAVEASDDDESGSDSGAEMSSGGRAIFDIGDDEDGPLGR</sequence>
<feature type="compositionally biased region" description="Basic and acidic residues" evidence="1">
    <location>
        <begin position="95"/>
        <end position="104"/>
    </location>
</feature>
<dbReference type="GeneID" id="30151923"/>
<evidence type="ECO:0000313" key="3">
    <source>
        <dbReference type="EMBL" id="ODN84730.1"/>
    </source>
</evidence>
<feature type="compositionally biased region" description="Polar residues" evidence="1">
    <location>
        <begin position="74"/>
        <end position="85"/>
    </location>
</feature>
<feature type="compositionally biased region" description="Acidic residues" evidence="1">
    <location>
        <begin position="209"/>
        <end position="219"/>
    </location>
</feature>
<protein>
    <submittedName>
        <fullName evidence="3">Uncharacterized protein</fullName>
    </submittedName>
</protein>
<keyword evidence="2" id="KW-0472">Membrane</keyword>
<dbReference type="RefSeq" id="XP_018998533.1">
    <property type="nucleotide sequence ID" value="XM_019133828.1"/>
</dbReference>
<name>A0A1E3I7Y5_9TREE</name>
<dbReference type="PROSITE" id="PS51257">
    <property type="entry name" value="PROKAR_LIPOPROTEIN"/>
    <property type="match status" value="1"/>
</dbReference>
<dbReference type="Proteomes" id="UP000094065">
    <property type="component" value="Unassembled WGS sequence"/>
</dbReference>
<feature type="compositionally biased region" description="Low complexity" evidence="1">
    <location>
        <begin position="193"/>
        <end position="203"/>
    </location>
</feature>
<reference evidence="3 4" key="1">
    <citation type="submission" date="2016-06" db="EMBL/GenBank/DDBJ databases">
        <title>Evolution of pathogenesis and genome organization in the Tremellales.</title>
        <authorList>
            <person name="Cuomo C."/>
            <person name="Litvintseva A."/>
            <person name="Heitman J."/>
            <person name="Chen Y."/>
            <person name="Sun S."/>
            <person name="Springer D."/>
            <person name="Dromer F."/>
            <person name="Young S."/>
            <person name="Zeng Q."/>
            <person name="Chapman S."/>
            <person name="Gujja S."/>
            <person name="Saif S."/>
            <person name="Birren B."/>
        </authorList>
    </citation>
    <scope>NUCLEOTIDE SEQUENCE [LARGE SCALE GENOMIC DNA]</scope>
    <source>
        <strain evidence="3 4">CBS 6039</strain>
    </source>
</reference>
<evidence type="ECO:0000256" key="2">
    <source>
        <dbReference type="SAM" id="Phobius"/>
    </source>
</evidence>
<accession>A0A1E3I7Y5</accession>